<keyword evidence="1" id="KW-0560">Oxidoreductase</keyword>
<accession>A0A1I3VZZ2</accession>
<dbReference type="InterPro" id="IPR011251">
    <property type="entry name" value="Luciferase-like_dom"/>
</dbReference>
<dbReference type="Pfam" id="PF00296">
    <property type="entry name" value="Bac_luciferase"/>
    <property type="match status" value="1"/>
</dbReference>
<dbReference type="PANTHER" id="PTHR43244">
    <property type="match status" value="1"/>
</dbReference>
<dbReference type="Gene3D" id="3.20.20.30">
    <property type="entry name" value="Luciferase-like domain"/>
    <property type="match status" value="2"/>
</dbReference>
<proteinExistence type="predicted"/>
<evidence type="ECO:0000256" key="1">
    <source>
        <dbReference type="ARBA" id="ARBA00023002"/>
    </source>
</evidence>
<keyword evidence="3" id="KW-0503">Monooxygenase</keyword>
<dbReference type="InterPro" id="IPR036661">
    <property type="entry name" value="Luciferase-like_sf"/>
</dbReference>
<evidence type="ECO:0000259" key="2">
    <source>
        <dbReference type="Pfam" id="PF00296"/>
    </source>
</evidence>
<evidence type="ECO:0000313" key="3">
    <source>
        <dbReference type="EMBL" id="SFK00730.1"/>
    </source>
</evidence>
<dbReference type="STRING" id="115433.SAMN05421835_11220"/>
<name>A0A1I3VZZ2_9PSEU</name>
<dbReference type="Proteomes" id="UP000199025">
    <property type="component" value="Unassembled WGS sequence"/>
</dbReference>
<reference evidence="3 4" key="1">
    <citation type="submission" date="2016-10" db="EMBL/GenBank/DDBJ databases">
        <authorList>
            <person name="de Groot N.N."/>
        </authorList>
    </citation>
    <scope>NUCLEOTIDE SEQUENCE [LARGE SCALE GENOMIC DNA]</scope>
    <source>
        <strain evidence="3 4">DSM 44468</strain>
    </source>
</reference>
<dbReference type="InterPro" id="IPR050564">
    <property type="entry name" value="F420-G6PD/mer"/>
</dbReference>
<dbReference type="SUPFAM" id="SSF51679">
    <property type="entry name" value="Bacterial luciferase-like"/>
    <property type="match status" value="1"/>
</dbReference>
<organism evidence="3 4">
    <name type="scientific">Amycolatopsis sacchari</name>
    <dbReference type="NCBI Taxonomy" id="115433"/>
    <lineage>
        <taxon>Bacteria</taxon>
        <taxon>Bacillati</taxon>
        <taxon>Actinomycetota</taxon>
        <taxon>Actinomycetes</taxon>
        <taxon>Pseudonocardiales</taxon>
        <taxon>Pseudonocardiaceae</taxon>
        <taxon>Amycolatopsis</taxon>
    </lineage>
</organism>
<evidence type="ECO:0000313" key="4">
    <source>
        <dbReference type="Proteomes" id="UP000199025"/>
    </source>
</evidence>
<sequence>MKLGLGLPHYSDEAAPDRIVAFAQRAEALGYDSVWALERLLRPVEPRNPPWEGMRPPQYYARVFDPIETVTYVAAHTRTIRLGTSVIDPVSYQGRFYRIPPSEVGPKPLREGGVPVLIGVLPQAEASVERAGRMGLGLHPMAFDWKSLEHQLTLFRETTPSGREPGPVVVRVNNPVTETPLDEADRTPLSGSVEQVRADLQRAAELGIDYVMWDLTAGFVPYDVQLRLLEPLIEAKP</sequence>
<dbReference type="EMBL" id="FORP01000012">
    <property type="protein sequence ID" value="SFK00730.1"/>
    <property type="molecule type" value="Genomic_DNA"/>
</dbReference>
<protein>
    <submittedName>
        <fullName evidence="3">Luciferase-like monooxygenase</fullName>
    </submittedName>
</protein>
<gene>
    <name evidence="3" type="ORF">SAMN05421835_11220</name>
</gene>
<dbReference type="RefSeq" id="WP_177228784.1">
    <property type="nucleotide sequence ID" value="NZ_CBDRCA010000010.1"/>
</dbReference>
<dbReference type="GO" id="GO:0004497">
    <property type="term" value="F:monooxygenase activity"/>
    <property type="evidence" value="ECO:0007669"/>
    <property type="project" value="UniProtKB-KW"/>
</dbReference>
<dbReference type="GO" id="GO:0016705">
    <property type="term" value="F:oxidoreductase activity, acting on paired donors, with incorporation or reduction of molecular oxygen"/>
    <property type="evidence" value="ECO:0007669"/>
    <property type="project" value="InterPro"/>
</dbReference>
<keyword evidence="4" id="KW-1185">Reference proteome</keyword>
<dbReference type="PANTHER" id="PTHR43244:SF1">
    <property type="entry name" value="5,10-METHYLENETETRAHYDROMETHANOPTERIN REDUCTASE"/>
    <property type="match status" value="1"/>
</dbReference>
<feature type="domain" description="Luciferase-like" evidence="2">
    <location>
        <begin position="11"/>
        <end position="87"/>
    </location>
</feature>
<dbReference type="AlphaFoldDB" id="A0A1I3VZZ2"/>